<dbReference type="AlphaFoldDB" id="A0A379K472"/>
<evidence type="ECO:0000313" key="2">
    <source>
        <dbReference type="EMBL" id="SUD59500.1"/>
    </source>
</evidence>
<keyword evidence="1" id="KW-0472">Membrane</keyword>
<dbReference type="EMBL" id="UGUW01000004">
    <property type="protein sequence ID" value="SUD59500.1"/>
    <property type="molecule type" value="Genomic_DNA"/>
</dbReference>
<evidence type="ECO:0000313" key="3">
    <source>
        <dbReference type="Proteomes" id="UP000254084"/>
    </source>
</evidence>
<evidence type="ECO:0000256" key="1">
    <source>
        <dbReference type="SAM" id="Phobius"/>
    </source>
</evidence>
<feature type="transmembrane region" description="Helical" evidence="1">
    <location>
        <begin position="6"/>
        <end position="39"/>
    </location>
</feature>
<keyword evidence="1" id="KW-1133">Transmembrane helix</keyword>
<gene>
    <name evidence="2" type="ORF">NCTC10860_01782</name>
</gene>
<dbReference type="Proteomes" id="UP000254084">
    <property type="component" value="Unassembled WGS sequence"/>
</dbReference>
<protein>
    <submittedName>
        <fullName evidence="2">Membrane protein</fullName>
    </submittedName>
</protein>
<keyword evidence="1" id="KW-0812">Transmembrane</keyword>
<accession>A0A379K472</accession>
<organism evidence="2 3">
    <name type="scientific">Ectopseudomonas oleovorans</name>
    <name type="common">Pseudomonas oleovorans</name>
    <dbReference type="NCBI Taxonomy" id="301"/>
    <lineage>
        <taxon>Bacteria</taxon>
        <taxon>Pseudomonadati</taxon>
        <taxon>Pseudomonadota</taxon>
        <taxon>Gammaproteobacteria</taxon>
        <taxon>Pseudomonadales</taxon>
        <taxon>Pseudomonadaceae</taxon>
        <taxon>Ectopseudomonas</taxon>
    </lineage>
</organism>
<name>A0A379K472_ECTOL</name>
<proteinExistence type="predicted"/>
<reference evidence="2 3" key="1">
    <citation type="submission" date="2018-06" db="EMBL/GenBank/DDBJ databases">
        <authorList>
            <consortium name="Pathogen Informatics"/>
            <person name="Doyle S."/>
        </authorList>
    </citation>
    <scope>NUCLEOTIDE SEQUENCE [LARGE SCALE GENOMIC DNA]</scope>
    <source>
        <strain evidence="2 3">NCTC10860</strain>
    </source>
</reference>
<sequence>MPDYLILISTLGGLALLGLNGFVIGPLVAALFVASWNLFGAKKKVRLPD</sequence>